<gene>
    <name evidence="1" type="ORF">METZ01_LOCUS476133</name>
</gene>
<accession>A0A383BTS6</accession>
<name>A0A383BTS6_9ZZZZ</name>
<dbReference type="AlphaFoldDB" id="A0A383BTS6"/>
<sequence length="85" mass="10030">MLFRQIYPLIAVFLFNTVCLGREYSFSILLQHSPECKPFHWRHHTTNSAVKIKDIEVDVFQWRAAAKSRESVHLEILNPNWEFAG</sequence>
<protein>
    <submittedName>
        <fullName evidence="1">Uncharacterized protein</fullName>
    </submittedName>
</protein>
<reference evidence="1" key="1">
    <citation type="submission" date="2018-05" db="EMBL/GenBank/DDBJ databases">
        <authorList>
            <person name="Lanie J.A."/>
            <person name="Ng W.-L."/>
            <person name="Kazmierczak K.M."/>
            <person name="Andrzejewski T.M."/>
            <person name="Davidsen T.M."/>
            <person name="Wayne K.J."/>
            <person name="Tettelin H."/>
            <person name="Glass J.I."/>
            <person name="Rusch D."/>
            <person name="Podicherti R."/>
            <person name="Tsui H.-C.T."/>
            <person name="Winkler M.E."/>
        </authorList>
    </citation>
    <scope>NUCLEOTIDE SEQUENCE</scope>
</reference>
<organism evidence="1">
    <name type="scientific">marine metagenome</name>
    <dbReference type="NCBI Taxonomy" id="408172"/>
    <lineage>
        <taxon>unclassified sequences</taxon>
        <taxon>metagenomes</taxon>
        <taxon>ecological metagenomes</taxon>
    </lineage>
</organism>
<evidence type="ECO:0000313" key="1">
    <source>
        <dbReference type="EMBL" id="SVE23279.1"/>
    </source>
</evidence>
<proteinExistence type="predicted"/>
<feature type="non-terminal residue" evidence="1">
    <location>
        <position position="85"/>
    </location>
</feature>
<dbReference type="EMBL" id="UINC01203157">
    <property type="protein sequence ID" value="SVE23279.1"/>
    <property type="molecule type" value="Genomic_DNA"/>
</dbReference>